<organism evidence="2 3">
    <name type="scientific">Aquimarina amphilecti</name>
    <dbReference type="NCBI Taxonomy" id="1038014"/>
    <lineage>
        <taxon>Bacteria</taxon>
        <taxon>Pseudomonadati</taxon>
        <taxon>Bacteroidota</taxon>
        <taxon>Flavobacteriia</taxon>
        <taxon>Flavobacteriales</taxon>
        <taxon>Flavobacteriaceae</taxon>
        <taxon>Aquimarina</taxon>
    </lineage>
</organism>
<accession>A0A1H7WDU0</accession>
<dbReference type="InterPro" id="IPR013096">
    <property type="entry name" value="Cupin_2"/>
</dbReference>
<sequence>MSKKYQVQKSPFVVPTTDGKLIEEHFGRATDGNSQVSIAHMIAPPGWSEPFQTPEFDEYTYIIRGKKQFIIDNEKVILESGQSIKIKKNTRVQYANPFESECEYIAICLPAFSMEYVHREEL</sequence>
<dbReference type="GO" id="GO:0016853">
    <property type="term" value="F:isomerase activity"/>
    <property type="evidence" value="ECO:0007669"/>
    <property type="project" value="UniProtKB-KW"/>
</dbReference>
<dbReference type="Gene3D" id="2.60.120.10">
    <property type="entry name" value="Jelly Rolls"/>
    <property type="match status" value="1"/>
</dbReference>
<dbReference type="SUPFAM" id="SSF51182">
    <property type="entry name" value="RmlC-like cupins"/>
    <property type="match status" value="1"/>
</dbReference>
<gene>
    <name evidence="2" type="ORF">SAMN04487910_4399</name>
</gene>
<name>A0A1H7WDU0_AQUAM</name>
<evidence type="ECO:0000313" key="3">
    <source>
        <dbReference type="Proteomes" id="UP000198521"/>
    </source>
</evidence>
<dbReference type="InterPro" id="IPR011051">
    <property type="entry name" value="RmlC_Cupin_sf"/>
</dbReference>
<keyword evidence="2" id="KW-0413">Isomerase</keyword>
<dbReference type="Proteomes" id="UP000198521">
    <property type="component" value="Unassembled WGS sequence"/>
</dbReference>
<protein>
    <submittedName>
        <fullName evidence="2">Mannose-6-phosphate isomerase, cupin superfamily</fullName>
    </submittedName>
</protein>
<evidence type="ECO:0000259" key="1">
    <source>
        <dbReference type="Pfam" id="PF07883"/>
    </source>
</evidence>
<evidence type="ECO:0000313" key="2">
    <source>
        <dbReference type="EMBL" id="SEM19650.1"/>
    </source>
</evidence>
<reference evidence="3" key="1">
    <citation type="submission" date="2016-10" db="EMBL/GenBank/DDBJ databases">
        <authorList>
            <person name="Varghese N."/>
            <person name="Submissions S."/>
        </authorList>
    </citation>
    <scope>NUCLEOTIDE SEQUENCE [LARGE SCALE GENOMIC DNA]</scope>
    <source>
        <strain evidence="3">DSM 25232 / NCIMB 14723 / 92V</strain>
    </source>
</reference>
<dbReference type="RefSeq" id="WP_091412371.1">
    <property type="nucleotide sequence ID" value="NZ_FOAB01000010.1"/>
</dbReference>
<dbReference type="AlphaFoldDB" id="A0A1H7WDU0"/>
<proteinExistence type="predicted"/>
<keyword evidence="3" id="KW-1185">Reference proteome</keyword>
<dbReference type="Pfam" id="PF07883">
    <property type="entry name" value="Cupin_2"/>
    <property type="match status" value="1"/>
</dbReference>
<dbReference type="STRING" id="1038014.SAMN04487910_4399"/>
<feature type="domain" description="Cupin type-2" evidence="1">
    <location>
        <begin position="40"/>
        <end position="107"/>
    </location>
</feature>
<dbReference type="OrthoDB" id="160522at2"/>
<dbReference type="InterPro" id="IPR014710">
    <property type="entry name" value="RmlC-like_jellyroll"/>
</dbReference>
<dbReference type="EMBL" id="FOAB01000010">
    <property type="protein sequence ID" value="SEM19650.1"/>
    <property type="molecule type" value="Genomic_DNA"/>
</dbReference>